<evidence type="ECO:0000259" key="4">
    <source>
        <dbReference type="Pfam" id="PF08774"/>
    </source>
</evidence>
<dbReference type="Pfam" id="PF08774">
    <property type="entry name" value="VRR_NUC"/>
    <property type="match status" value="1"/>
</dbReference>
<proteinExistence type="predicted"/>
<evidence type="ECO:0000313" key="5">
    <source>
        <dbReference type="EMBL" id="QTD36343.1"/>
    </source>
</evidence>
<keyword evidence="3" id="KW-0378">Hydrolase</keyword>
<comment type="cofactor">
    <cofactor evidence="1">
        <name>Mg(2+)</name>
        <dbReference type="ChEBI" id="CHEBI:18420"/>
    </cofactor>
</comment>
<evidence type="ECO:0000256" key="2">
    <source>
        <dbReference type="ARBA" id="ARBA00022722"/>
    </source>
</evidence>
<reference evidence="5 6" key="1">
    <citation type="submission" date="2021-03" db="EMBL/GenBank/DDBJ databases">
        <title>Complete genome of Polaribacter_sp.G4M1.</title>
        <authorList>
            <person name="Jeong S.W."/>
            <person name="Bae J.W."/>
        </authorList>
    </citation>
    <scope>NUCLEOTIDE SEQUENCE [LARGE SCALE GENOMIC DNA]</scope>
    <source>
        <strain evidence="5 6">G4M1</strain>
    </source>
</reference>
<dbReference type="RefSeq" id="WP_207970533.1">
    <property type="nucleotide sequence ID" value="NZ_CP071795.1"/>
</dbReference>
<gene>
    <name evidence="5" type="ORF">JL193_09220</name>
</gene>
<accession>A0ABX7SU35</accession>
<evidence type="ECO:0000256" key="1">
    <source>
        <dbReference type="ARBA" id="ARBA00001946"/>
    </source>
</evidence>
<evidence type="ECO:0000256" key="3">
    <source>
        <dbReference type="ARBA" id="ARBA00022801"/>
    </source>
</evidence>
<keyword evidence="2" id="KW-0540">Nuclease</keyword>
<dbReference type="EMBL" id="CP071795">
    <property type="protein sequence ID" value="QTD36343.1"/>
    <property type="molecule type" value="Genomic_DNA"/>
</dbReference>
<dbReference type="InterPro" id="IPR014883">
    <property type="entry name" value="VRR_NUC"/>
</dbReference>
<name>A0ABX7SU35_9FLAO</name>
<dbReference type="Proteomes" id="UP000663935">
    <property type="component" value="Chromosome"/>
</dbReference>
<dbReference type="Gene3D" id="3.40.1350.10">
    <property type="match status" value="1"/>
</dbReference>
<evidence type="ECO:0000313" key="6">
    <source>
        <dbReference type="Proteomes" id="UP000663935"/>
    </source>
</evidence>
<feature type="domain" description="VRR-NUC" evidence="4">
    <location>
        <begin position="81"/>
        <end position="146"/>
    </location>
</feature>
<keyword evidence="6" id="KW-1185">Reference proteome</keyword>
<protein>
    <submittedName>
        <fullName evidence="5">VRR-NUC domain-containing protein</fullName>
    </submittedName>
</protein>
<organism evidence="5 6">
    <name type="scientific">Polaribacter batillariae</name>
    <dbReference type="NCBI Taxonomy" id="2808900"/>
    <lineage>
        <taxon>Bacteria</taxon>
        <taxon>Pseudomonadati</taxon>
        <taxon>Bacteroidota</taxon>
        <taxon>Flavobacteriia</taxon>
        <taxon>Flavobacteriales</taxon>
        <taxon>Flavobacteriaceae</taxon>
    </lineage>
</organism>
<sequence length="157" mass="18597">MNEILNGIEIKKTFQLIPVWKGKEILDTYGKKPVLNYNGIPLFAELYALRKYKEKGFEGVWADTFRNKFRSELPEKNEPKIILPEFISEKLNKINANGKLSGTWDLILWKQNEIKFVELKRKGKDKIRKTQIEFLERAIKNGISVESFEIYEWKENE</sequence>
<dbReference type="InterPro" id="IPR011856">
    <property type="entry name" value="tRNA_endonuc-like_dom_sf"/>
</dbReference>